<evidence type="ECO:0000313" key="2">
    <source>
        <dbReference type="EMBL" id="PAK21347.1"/>
    </source>
</evidence>
<dbReference type="AlphaFoldDB" id="A0A269TIY2"/>
<organism evidence="2 3">
    <name type="scientific">Mycoplasmopsis agassizii</name>
    <dbReference type="NCBI Taxonomy" id="33922"/>
    <lineage>
        <taxon>Bacteria</taxon>
        <taxon>Bacillati</taxon>
        <taxon>Mycoplasmatota</taxon>
        <taxon>Mycoplasmoidales</taxon>
        <taxon>Metamycoplasmataceae</taxon>
        <taxon>Mycoplasmopsis</taxon>
    </lineage>
</organism>
<keyword evidence="1" id="KW-1133">Transmembrane helix</keyword>
<feature type="transmembrane region" description="Helical" evidence="1">
    <location>
        <begin position="30"/>
        <end position="51"/>
    </location>
</feature>
<protein>
    <submittedName>
        <fullName evidence="2">Uncharacterized protein</fullName>
    </submittedName>
</protein>
<feature type="transmembrane region" description="Helical" evidence="1">
    <location>
        <begin position="155"/>
        <end position="180"/>
    </location>
</feature>
<keyword evidence="1" id="KW-0472">Membrane</keyword>
<name>A0A269TIY2_9BACT</name>
<dbReference type="RefSeq" id="WP_095334761.1">
    <property type="nucleotide sequence ID" value="NZ_NQNY01000006.1"/>
</dbReference>
<gene>
    <name evidence="2" type="ORF">CJJ23_02290</name>
</gene>
<dbReference type="Proteomes" id="UP000216943">
    <property type="component" value="Unassembled WGS sequence"/>
</dbReference>
<evidence type="ECO:0000313" key="3">
    <source>
        <dbReference type="Proteomes" id="UP000216943"/>
    </source>
</evidence>
<accession>A0A269TIY2</accession>
<proteinExistence type="predicted"/>
<sequence>MRNNYQEQDKKKKRFNFNLNISSDFIKGMLIILAAFILITIFLAVGAWYFIDNQGSNENVKTLAIVIALITGISTLFMMIIIDIKIRKFTFKEIRLYIFRKLRHKDLLLGKKIKKYPKHSISICSIGFYYQIFKHLRAAFSMSLLFYSFAKVESFFWFIYLFLAWNIFLIILSFVQIFLFSPFKFKAESLHMESLYLSRNLIYPDEKVSRKNIDEQFFNKTKIMSTIHPDDTDLIGTEIIELENNKNLKI</sequence>
<evidence type="ECO:0000256" key="1">
    <source>
        <dbReference type="SAM" id="Phobius"/>
    </source>
</evidence>
<keyword evidence="1" id="KW-0812">Transmembrane</keyword>
<feature type="transmembrane region" description="Helical" evidence="1">
    <location>
        <begin position="63"/>
        <end position="82"/>
    </location>
</feature>
<dbReference type="OrthoDB" id="400226at2"/>
<dbReference type="EMBL" id="NQNY01000006">
    <property type="protein sequence ID" value="PAK21347.1"/>
    <property type="molecule type" value="Genomic_DNA"/>
</dbReference>
<reference evidence="3" key="1">
    <citation type="submission" date="2017-08" db="EMBL/GenBank/DDBJ databases">
        <authorList>
            <person name="Alvarez-Ponce D."/>
            <person name="Weitzman C.L."/>
            <person name="Tillett R.L."/>
            <person name="Sandmeier F.C."/>
            <person name="Tracy C.R."/>
        </authorList>
    </citation>
    <scope>NUCLEOTIDE SEQUENCE [LARGE SCALE GENOMIC DNA]</scope>
    <source>
        <strain evidence="3">723</strain>
    </source>
</reference>
<comment type="caution">
    <text evidence="2">The sequence shown here is derived from an EMBL/GenBank/DDBJ whole genome shotgun (WGS) entry which is preliminary data.</text>
</comment>